<evidence type="ECO:0000256" key="1">
    <source>
        <dbReference type="ARBA" id="ARBA00007626"/>
    </source>
</evidence>
<dbReference type="Gene3D" id="3.30.1370.110">
    <property type="match status" value="1"/>
</dbReference>
<evidence type="ECO:0000256" key="2">
    <source>
        <dbReference type="ARBA" id="ARBA00022737"/>
    </source>
</evidence>
<keyword evidence="2" id="KW-0677">Repeat</keyword>
<dbReference type="NCBIfam" id="TIGR00756">
    <property type="entry name" value="PPR"/>
    <property type="match status" value="6"/>
</dbReference>
<feature type="repeat" description="PPR" evidence="3">
    <location>
        <begin position="588"/>
        <end position="622"/>
    </location>
</feature>
<dbReference type="Pfam" id="PF13041">
    <property type="entry name" value="PPR_2"/>
    <property type="match status" value="1"/>
</dbReference>
<organism evidence="5 6">
    <name type="scientific">Riccia fluitans</name>
    <dbReference type="NCBI Taxonomy" id="41844"/>
    <lineage>
        <taxon>Eukaryota</taxon>
        <taxon>Viridiplantae</taxon>
        <taxon>Streptophyta</taxon>
        <taxon>Embryophyta</taxon>
        <taxon>Marchantiophyta</taxon>
        <taxon>Marchantiopsida</taxon>
        <taxon>Marchantiidae</taxon>
        <taxon>Marchantiales</taxon>
        <taxon>Ricciaceae</taxon>
        <taxon>Riccia</taxon>
    </lineage>
</organism>
<feature type="repeat" description="PPR" evidence="3">
    <location>
        <begin position="411"/>
        <end position="445"/>
    </location>
</feature>
<feature type="repeat" description="PPR" evidence="3">
    <location>
        <begin position="553"/>
        <end position="587"/>
    </location>
</feature>
<dbReference type="Pfam" id="PF01535">
    <property type="entry name" value="PPR"/>
    <property type="match status" value="2"/>
</dbReference>
<sequence>MELARGLFSGYRYGAPQLNTVFLLCKRSSRPPCLSALLPVSSDPFKSSSSADSLSISLGSSLDAFKLVQADVVKIHLMSKRKRRLKYYTKLAGRLAEDGHLSEMADLVAMLADSGLNRFNFINALSMERVHSACSGFLEKGQLEPFLVFIRKLHAAGFCVTRFVGDSAMALLSKQCNQLIIRGDVDACVNLLESLSEGGIQVRKVADPKNFIACCAKRRNIGAAIRYASLLPAVNLHFNHMIQEFGNQGDLQAAFAAFRSMEGPGVKPDMYTYRALIDACAQQGDASKASAVFREIIRSGNKPNVYVYNSLMNVHAGDTEIVWKLYEDMRRVRLEPDLTTYNIMLKSCSVSKCADRAKALYRDIERGAATTGLKLDVFTYTTAIHIFGESRMWDLALKVKEDMLASGVTPNVITWTALIGACANVGMVEQAFSIFSEMLVSGCLPNAQTYNMLINACCEANQHDRAFRLFKEWKETGKIRCYRESEEGERPVVEIGELFPEEVSSEVETHPTRSCQSKPNLVTYNTLMKACSQDPKSLKDIMDNVTEAGLTPDRTSWSTLIDAYGSKGNLQEAINAFDCMRKAGITPDLVAYTSIIKACVQAKDADLAFRFFHELKEVGLRPNKVTYNTLFKAQRKCRKLSEVQRALALYEEMRDAGFAPNDGILRVLLEQWAEGAIEGGEDEQRAISVKSQREGSAGLSEYTQLLLQKVAVHAQAEYLEPTLIDLHGLSRGEARTTVLAVLRIIKERYNQGHPIKDDLVIITGVGRHSENPGNSVIRHAVLHVLQHELGIPVTCGPTAVRIVRKLMQNPTDGEGYDKNDLGNKLLLGEKHLIVEGEDTSFEEGQSVSSDFEDMILTPLPLRVTDLRFWVLRVP</sequence>
<dbReference type="InterPro" id="IPR002625">
    <property type="entry name" value="Smr_dom"/>
</dbReference>
<feature type="domain" description="Smr" evidence="4">
    <location>
        <begin position="724"/>
        <end position="786"/>
    </location>
</feature>
<evidence type="ECO:0000313" key="6">
    <source>
        <dbReference type="Proteomes" id="UP001605036"/>
    </source>
</evidence>
<dbReference type="Gene3D" id="1.25.40.10">
    <property type="entry name" value="Tetratricopeptide repeat domain"/>
    <property type="match status" value="3"/>
</dbReference>
<gene>
    <name evidence="5" type="ORF">R1flu_004315</name>
</gene>
<feature type="repeat" description="PPR" evidence="3">
    <location>
        <begin position="623"/>
        <end position="660"/>
    </location>
</feature>
<dbReference type="InterPro" id="IPR036063">
    <property type="entry name" value="Smr_dom_sf"/>
</dbReference>
<feature type="repeat" description="PPR" evidence="3">
    <location>
        <begin position="376"/>
        <end position="410"/>
    </location>
</feature>
<comment type="caution">
    <text evidence="5">The sequence shown here is derived from an EMBL/GenBank/DDBJ whole genome shotgun (WGS) entry which is preliminary data.</text>
</comment>
<evidence type="ECO:0000256" key="3">
    <source>
        <dbReference type="PROSITE-ProRule" id="PRU00708"/>
    </source>
</evidence>
<comment type="similarity">
    <text evidence="1">Belongs to the PPR family. P subfamily.</text>
</comment>
<feature type="repeat" description="PPR" evidence="3">
    <location>
        <begin position="269"/>
        <end position="303"/>
    </location>
</feature>
<dbReference type="SUPFAM" id="SSF160443">
    <property type="entry name" value="SMR domain-like"/>
    <property type="match status" value="1"/>
</dbReference>
<dbReference type="InterPro" id="IPR002885">
    <property type="entry name" value="PPR_rpt"/>
</dbReference>
<dbReference type="PROSITE" id="PS50828">
    <property type="entry name" value="SMR"/>
    <property type="match status" value="1"/>
</dbReference>
<dbReference type="InterPro" id="IPR011990">
    <property type="entry name" value="TPR-like_helical_dom_sf"/>
</dbReference>
<proteinExistence type="inferred from homology"/>
<accession>A0ABD1YPX9</accession>
<dbReference type="Pfam" id="PF13812">
    <property type="entry name" value="PPR_3"/>
    <property type="match status" value="2"/>
</dbReference>
<keyword evidence="6" id="KW-1185">Reference proteome</keyword>
<feature type="repeat" description="PPR" evidence="3">
    <location>
        <begin position="446"/>
        <end position="480"/>
    </location>
</feature>
<dbReference type="Proteomes" id="UP001605036">
    <property type="component" value="Unassembled WGS sequence"/>
</dbReference>
<dbReference type="AlphaFoldDB" id="A0ABD1YPX9"/>
<reference evidence="5 6" key="1">
    <citation type="submission" date="2024-09" db="EMBL/GenBank/DDBJ databases">
        <title>Chromosome-scale assembly of Riccia fluitans.</title>
        <authorList>
            <person name="Paukszto L."/>
            <person name="Sawicki J."/>
            <person name="Karawczyk K."/>
            <person name="Piernik-Szablinska J."/>
            <person name="Szczecinska M."/>
            <person name="Mazdziarz M."/>
        </authorList>
    </citation>
    <scope>NUCLEOTIDE SEQUENCE [LARGE SCALE GENOMIC DNA]</scope>
    <source>
        <strain evidence="5">Rf_01</strain>
        <tissue evidence="5">Aerial parts of the thallus</tissue>
    </source>
</reference>
<dbReference type="SMART" id="SM00463">
    <property type="entry name" value="SMR"/>
    <property type="match status" value="1"/>
</dbReference>
<dbReference type="PANTHER" id="PTHR47447:SF28">
    <property type="entry name" value="PENTACOTRIPEPTIDE-REPEAT REGION OF PRORP DOMAIN-CONTAINING PROTEIN"/>
    <property type="match status" value="1"/>
</dbReference>
<evidence type="ECO:0000313" key="5">
    <source>
        <dbReference type="EMBL" id="KAL2632836.1"/>
    </source>
</evidence>
<name>A0ABD1YPX9_9MARC</name>
<dbReference type="EMBL" id="JBHFFA010000003">
    <property type="protein sequence ID" value="KAL2632836.1"/>
    <property type="molecule type" value="Genomic_DNA"/>
</dbReference>
<protein>
    <recommendedName>
        <fullName evidence="4">Smr domain-containing protein</fullName>
    </recommendedName>
</protein>
<evidence type="ECO:0000259" key="4">
    <source>
        <dbReference type="PROSITE" id="PS50828"/>
    </source>
</evidence>
<dbReference type="PANTHER" id="PTHR47447">
    <property type="entry name" value="OS03G0856100 PROTEIN"/>
    <property type="match status" value="1"/>
</dbReference>
<dbReference type="PROSITE" id="PS51375">
    <property type="entry name" value="PPR"/>
    <property type="match status" value="7"/>
</dbReference>